<protein>
    <submittedName>
        <fullName evidence="2">Muscle M-line assembly protein unc-89</fullName>
    </submittedName>
</protein>
<accession>A0AAE1HBB7</accession>
<evidence type="ECO:0000313" key="2">
    <source>
        <dbReference type="EMBL" id="KAK3917873.1"/>
    </source>
</evidence>
<feature type="compositionally biased region" description="Polar residues" evidence="1">
    <location>
        <begin position="714"/>
        <end position="723"/>
    </location>
</feature>
<sequence>MKMVIDMKYILDAVARQFLKCIKSHGGYAGCERCTVDGDYIDNRMTFLDLDAPLRTDQSFRDKEQPQHHKGISPLEEVNTSMISQVLLDPMHMVWAGVVKRLLDFWINVIGAWKLHHEVIELISYVFEFLRPYCPTDFNRKPRSLKYFKSFKCTELRRILLYDGILVFKYLVDENVYKHFLLLHSGINILCSKSMFDVKNDDALQYLRLFVSHSARIFGSKFVVFNVHSLIHLPSECMRVDMPLYEFSAFKYENKLKSIKETLRSGLHQLQQLARREEERKTDVVKLPSRTSHVYLSLGNLHVCGKSVDEHFRKLRAGKLTLKVGKSDSCFRSRGGEIAVVQDIVKRKRKVYLICQCFHTLEDFYQYPIPSSRLGIYKVSILVGERLISRLSSVQSKCYLMTYQDTIFYLAVCGSHIFSYRKDPREYMEVSLSAWLCGDIDDEMKGQTFWPKDDRNVMKLIQMEASHDPENWNTANIQVMRFYDTFAVARAAVPKFIDDSQYETDSQIVKTRIRKRTQRFISSSEDEDIPIRKVAKTAIPPPPAVQTGDTFSAKQHRNNTRKGQGLSKDEQKRKDREELLAKLKAARLDHAAKTTLAPLKSPSRSVVSPVKSAVSPLKSAVSPLKCVVSPTKCVKSPTKCVQSLAKSAVSLTNSPKLGNSPGTPTRSPWKVVSLTDLSPKEKDVEGELSGDSTRTEILDDNNNDLECYALSLDGSPNSSSKRPASNIAPESYPFNVNTWKDLPKTSQATAKSTDKSDPSKLPFSPISTGSERLGKRFGVLEVRMNRLEVLSRESAAKLDIVLMTLGRMKRQILPGEHKISLPQSMPKLPLETREQLNKFETFLGESDLNLTAACDYFSSYVKTCVLDAEQSSAMAILPKMLYNNLAELMNLEGGNGKIGFRHLNLYKVFQGTLQTAFPKSDFTVADNALYRWLKDASKRKKVPAKESPAGPSAKSKKPAPKKGSEQ</sequence>
<feature type="compositionally biased region" description="Polar residues" evidence="1">
    <location>
        <begin position="734"/>
        <end position="751"/>
    </location>
</feature>
<dbReference type="PANTHER" id="PTHR33053:SF24">
    <property type="entry name" value="TRANSPOSASE DOMAIN-CONTAINING PROTEIN"/>
    <property type="match status" value="1"/>
</dbReference>
<feature type="region of interest" description="Disordered" evidence="1">
    <location>
        <begin position="531"/>
        <end position="574"/>
    </location>
</feature>
<gene>
    <name evidence="2" type="ORF">KUF71_007305</name>
</gene>
<dbReference type="EMBL" id="JAHWGI010000801">
    <property type="protein sequence ID" value="KAK3917873.1"/>
    <property type="molecule type" value="Genomic_DNA"/>
</dbReference>
<dbReference type="Proteomes" id="UP001219518">
    <property type="component" value="Unassembled WGS sequence"/>
</dbReference>
<evidence type="ECO:0000313" key="3">
    <source>
        <dbReference type="Proteomes" id="UP001219518"/>
    </source>
</evidence>
<evidence type="ECO:0000256" key="1">
    <source>
        <dbReference type="SAM" id="MobiDB-lite"/>
    </source>
</evidence>
<name>A0AAE1HBB7_9NEOP</name>
<reference evidence="2" key="1">
    <citation type="submission" date="2021-07" db="EMBL/GenBank/DDBJ databases">
        <authorList>
            <person name="Catto M.A."/>
            <person name="Jacobson A."/>
            <person name="Kennedy G."/>
            <person name="Labadie P."/>
            <person name="Hunt B.G."/>
            <person name="Srinivasan R."/>
        </authorList>
    </citation>
    <scope>NUCLEOTIDE SEQUENCE</scope>
    <source>
        <strain evidence="2">PL_HMW_Pooled</strain>
        <tissue evidence="2">Head</tissue>
    </source>
</reference>
<dbReference type="AlphaFoldDB" id="A0AAE1HBB7"/>
<organism evidence="2 3">
    <name type="scientific">Frankliniella fusca</name>
    <dbReference type="NCBI Taxonomy" id="407009"/>
    <lineage>
        <taxon>Eukaryota</taxon>
        <taxon>Metazoa</taxon>
        <taxon>Ecdysozoa</taxon>
        <taxon>Arthropoda</taxon>
        <taxon>Hexapoda</taxon>
        <taxon>Insecta</taxon>
        <taxon>Pterygota</taxon>
        <taxon>Neoptera</taxon>
        <taxon>Paraneoptera</taxon>
        <taxon>Thysanoptera</taxon>
        <taxon>Terebrantia</taxon>
        <taxon>Thripoidea</taxon>
        <taxon>Thripidae</taxon>
        <taxon>Frankliniella</taxon>
    </lineage>
</organism>
<reference evidence="2" key="2">
    <citation type="journal article" date="2023" name="BMC Genomics">
        <title>Pest status, molecular evolution, and epigenetic factors derived from the genome assembly of Frankliniella fusca, a thysanopteran phytovirus vector.</title>
        <authorList>
            <person name="Catto M.A."/>
            <person name="Labadie P.E."/>
            <person name="Jacobson A.L."/>
            <person name="Kennedy G.G."/>
            <person name="Srinivasan R."/>
            <person name="Hunt B.G."/>
        </authorList>
    </citation>
    <scope>NUCLEOTIDE SEQUENCE</scope>
    <source>
        <strain evidence="2">PL_HMW_Pooled</strain>
    </source>
</reference>
<comment type="caution">
    <text evidence="2">The sequence shown here is derived from an EMBL/GenBank/DDBJ whole genome shotgun (WGS) entry which is preliminary data.</text>
</comment>
<dbReference type="PANTHER" id="PTHR33053">
    <property type="entry name" value="PROTEIN, PUTATIVE-RELATED"/>
    <property type="match status" value="1"/>
</dbReference>
<proteinExistence type="predicted"/>
<feature type="region of interest" description="Disordered" evidence="1">
    <location>
        <begin position="709"/>
        <end position="767"/>
    </location>
</feature>
<feature type="region of interest" description="Disordered" evidence="1">
    <location>
        <begin position="937"/>
        <end position="966"/>
    </location>
</feature>
<keyword evidence="3" id="KW-1185">Reference proteome</keyword>
<feature type="region of interest" description="Disordered" evidence="1">
    <location>
        <begin position="677"/>
        <end position="697"/>
    </location>
</feature>